<proteinExistence type="predicted"/>
<evidence type="ECO:0000313" key="3">
    <source>
        <dbReference type="EMBL" id="KAF5340733.1"/>
    </source>
</evidence>
<feature type="region of interest" description="Disordered" evidence="1">
    <location>
        <begin position="85"/>
        <end position="143"/>
    </location>
</feature>
<accession>A0A8H5CH81</accession>
<protein>
    <submittedName>
        <fullName evidence="3">Uncharacterized protein</fullName>
    </submittedName>
</protein>
<feature type="transmembrane region" description="Helical" evidence="2">
    <location>
        <begin position="12"/>
        <end position="31"/>
    </location>
</feature>
<evidence type="ECO:0000256" key="2">
    <source>
        <dbReference type="SAM" id="Phobius"/>
    </source>
</evidence>
<dbReference type="Proteomes" id="UP000541558">
    <property type="component" value="Unassembled WGS sequence"/>
</dbReference>
<organism evidence="3 4">
    <name type="scientific">Ephemerocybe angulata</name>
    <dbReference type="NCBI Taxonomy" id="980116"/>
    <lineage>
        <taxon>Eukaryota</taxon>
        <taxon>Fungi</taxon>
        <taxon>Dikarya</taxon>
        <taxon>Basidiomycota</taxon>
        <taxon>Agaricomycotina</taxon>
        <taxon>Agaricomycetes</taxon>
        <taxon>Agaricomycetidae</taxon>
        <taxon>Agaricales</taxon>
        <taxon>Agaricineae</taxon>
        <taxon>Psathyrellaceae</taxon>
        <taxon>Ephemerocybe</taxon>
    </lineage>
</organism>
<gene>
    <name evidence="3" type="ORF">D9611_007358</name>
</gene>
<keyword evidence="4" id="KW-1185">Reference proteome</keyword>
<name>A0A8H5CH81_9AGAR</name>
<evidence type="ECO:0000256" key="1">
    <source>
        <dbReference type="SAM" id="MobiDB-lite"/>
    </source>
</evidence>
<keyword evidence="2" id="KW-0472">Membrane</keyword>
<dbReference type="AlphaFoldDB" id="A0A8H5CH81"/>
<evidence type="ECO:0000313" key="4">
    <source>
        <dbReference type="Proteomes" id="UP000541558"/>
    </source>
</evidence>
<keyword evidence="2" id="KW-1133">Transmembrane helix</keyword>
<reference evidence="3 4" key="1">
    <citation type="journal article" date="2020" name="ISME J.">
        <title>Uncovering the hidden diversity of litter-decomposition mechanisms in mushroom-forming fungi.</title>
        <authorList>
            <person name="Floudas D."/>
            <person name="Bentzer J."/>
            <person name="Ahren D."/>
            <person name="Johansson T."/>
            <person name="Persson P."/>
            <person name="Tunlid A."/>
        </authorList>
    </citation>
    <scope>NUCLEOTIDE SEQUENCE [LARGE SCALE GENOMIC DNA]</scope>
    <source>
        <strain evidence="3 4">CBS 175.51</strain>
    </source>
</reference>
<keyword evidence="2" id="KW-0812">Transmembrane</keyword>
<dbReference type="EMBL" id="JAACJK010000003">
    <property type="protein sequence ID" value="KAF5340733.1"/>
    <property type="molecule type" value="Genomic_DNA"/>
</dbReference>
<sequence>MASRPTQTVEDYPSLLWIAVPSVLLVSAYLVNNWYKAYKLKNYGIGKGAPGFQTGVRRIRVTPEIAARIRRGEDVSPEEIAASAAKMEEMERSGKTPVVPVEDEKPFIRQATPPPTQAPSEPTNEWLPDTVTNPSKRKKGKRR</sequence>
<comment type="caution">
    <text evidence="3">The sequence shown here is derived from an EMBL/GenBank/DDBJ whole genome shotgun (WGS) entry which is preliminary data.</text>
</comment>
<dbReference type="OrthoDB" id="3260758at2759"/>